<keyword evidence="1" id="KW-0472">Membrane</keyword>
<sequence>CEEEHGHGPHTPKAHLSTPSNSFNNPFDFCLQQQPANHSRVGENTQPSLASPLTTRSMRVTLVCGAVVLLLGAITATAGPITETGEHIDGKNTTIALAIIHQLIGLIPNETVKALLFTIIDALTKKDFDYWGEVKDDVAALVGQYINAHNMHQVEVYQTDLVSLMERYNNAPVESDIYPDKNHQAAALSTSIITHRYLIEAAELPQSMILHFEDISSIHVVVLKDAAVTYSFEGHEPSRWWVDLDEELDHYITYGKKLEGNLHEWRQAMISCHETYNDNSRPWLGAKYDTFIVTDLVTGEVSTCKQLEGTHDCENHCDLYRQHKENEVGMFTAAKVNSVLDTWVELKNVSSHYAGQASRFYNPLKGY</sequence>
<reference evidence="2" key="1">
    <citation type="journal article" date="2021" name="Sci. Adv.">
        <title>The American lobster genome reveals insights on longevity, neural, and immune adaptations.</title>
        <authorList>
            <person name="Polinski J.M."/>
            <person name="Zimin A.V."/>
            <person name="Clark K.F."/>
            <person name="Kohn A.B."/>
            <person name="Sadowski N."/>
            <person name="Timp W."/>
            <person name="Ptitsyn A."/>
            <person name="Khanna P."/>
            <person name="Romanova D.Y."/>
            <person name="Williams P."/>
            <person name="Greenwood S.J."/>
            <person name="Moroz L.L."/>
            <person name="Walt D.R."/>
            <person name="Bodnar A.G."/>
        </authorList>
    </citation>
    <scope>NUCLEOTIDE SEQUENCE</scope>
    <source>
        <strain evidence="2">GMGI-L3</strain>
    </source>
</reference>
<evidence type="ECO:0000313" key="3">
    <source>
        <dbReference type="Proteomes" id="UP000747542"/>
    </source>
</evidence>
<dbReference type="SUPFAM" id="SSF56849">
    <property type="entry name" value="delta-Endotoxin (insectocide), N-terminal domain"/>
    <property type="match status" value="1"/>
</dbReference>
<accession>A0A8J5N1V6</accession>
<evidence type="ECO:0000256" key="1">
    <source>
        <dbReference type="SAM" id="Phobius"/>
    </source>
</evidence>
<keyword evidence="1" id="KW-0812">Transmembrane</keyword>
<dbReference type="AlphaFoldDB" id="A0A8J5N1V6"/>
<organism evidence="2 3">
    <name type="scientific">Homarus americanus</name>
    <name type="common">American lobster</name>
    <dbReference type="NCBI Taxonomy" id="6706"/>
    <lineage>
        <taxon>Eukaryota</taxon>
        <taxon>Metazoa</taxon>
        <taxon>Ecdysozoa</taxon>
        <taxon>Arthropoda</taxon>
        <taxon>Crustacea</taxon>
        <taxon>Multicrustacea</taxon>
        <taxon>Malacostraca</taxon>
        <taxon>Eumalacostraca</taxon>
        <taxon>Eucarida</taxon>
        <taxon>Decapoda</taxon>
        <taxon>Pleocyemata</taxon>
        <taxon>Astacidea</taxon>
        <taxon>Nephropoidea</taxon>
        <taxon>Nephropidae</taxon>
        <taxon>Homarus</taxon>
    </lineage>
</organism>
<keyword evidence="3" id="KW-1185">Reference proteome</keyword>
<protein>
    <submittedName>
        <fullName evidence="2">Uncharacterized protein</fullName>
    </submittedName>
</protein>
<evidence type="ECO:0000313" key="2">
    <source>
        <dbReference type="EMBL" id="KAG7171748.1"/>
    </source>
</evidence>
<comment type="caution">
    <text evidence="2">The sequence shown here is derived from an EMBL/GenBank/DDBJ whole genome shotgun (WGS) entry which is preliminary data.</text>
</comment>
<dbReference type="EMBL" id="JAHLQT010011683">
    <property type="protein sequence ID" value="KAG7171748.1"/>
    <property type="molecule type" value="Genomic_DNA"/>
</dbReference>
<proteinExistence type="predicted"/>
<keyword evidence="1" id="KW-1133">Transmembrane helix</keyword>
<dbReference type="Proteomes" id="UP000747542">
    <property type="component" value="Unassembled WGS sequence"/>
</dbReference>
<name>A0A8J5N1V6_HOMAM</name>
<feature type="non-terminal residue" evidence="2">
    <location>
        <position position="367"/>
    </location>
</feature>
<dbReference type="InterPro" id="IPR036716">
    <property type="entry name" value="Pest_crys_N_sf"/>
</dbReference>
<dbReference type="GO" id="GO:0090729">
    <property type="term" value="F:toxin activity"/>
    <property type="evidence" value="ECO:0007669"/>
    <property type="project" value="InterPro"/>
</dbReference>
<gene>
    <name evidence="2" type="ORF">Hamer_G022877</name>
</gene>
<dbReference type="Gene3D" id="1.20.190.10">
    <property type="entry name" value="Pesticidal crystal protein, N-terminal domain"/>
    <property type="match status" value="1"/>
</dbReference>
<feature type="transmembrane region" description="Helical" evidence="1">
    <location>
        <begin position="60"/>
        <end position="81"/>
    </location>
</feature>